<dbReference type="InterPro" id="IPR013906">
    <property type="entry name" value="eIF3j"/>
</dbReference>
<feature type="region of interest" description="Disordered" evidence="1">
    <location>
        <begin position="45"/>
        <end position="71"/>
    </location>
</feature>
<feature type="compositionally biased region" description="Basic and acidic residues" evidence="1">
    <location>
        <begin position="45"/>
        <end position="58"/>
    </location>
</feature>
<dbReference type="Pfam" id="PF08597">
    <property type="entry name" value="eIF3_subunit"/>
    <property type="match status" value="1"/>
</dbReference>
<evidence type="ECO:0000313" key="2">
    <source>
        <dbReference type="EMBL" id="CAD9962956.1"/>
    </source>
</evidence>
<dbReference type="GO" id="GO:0005852">
    <property type="term" value="C:eukaryotic translation initiation factor 3 complex"/>
    <property type="evidence" value="ECO:0007669"/>
    <property type="project" value="InterPro"/>
</dbReference>
<evidence type="ECO:0000256" key="1">
    <source>
        <dbReference type="SAM" id="MobiDB-lite"/>
    </source>
</evidence>
<dbReference type="AlphaFoldDB" id="A0A7S2YAA7"/>
<name>A0A7S2YAA7_9STRA</name>
<sequence>MTDTWDDSDDDWDASDAELDARLGLKKVEDALPTFDDEEDLAVKEKAEQAKREQESLKKKGTALAAKKQAEKDRLEELELARKAMELEAEAEANLSPAELKALKQRQVEEADHALTDDLFGGVDDKVGKKGGVDAGDKLVLTDVKDHLKHARRVSEAFRAHGKIHLATAFLKEVLEQSKSVLDDAAISDVIKTCNLIKNEKVQEAKRKVKGQAQKAKKVDKKAEANARKVQVETFGDNDQYDDYDQFGADYEDSFF</sequence>
<dbReference type="PANTHER" id="PTHR21681:SF0">
    <property type="entry name" value="EUKARYOTIC TRANSLATION INITIATION FACTOR 3 SUBUNIT J"/>
    <property type="match status" value="1"/>
</dbReference>
<organism evidence="2">
    <name type="scientific">Entomoneis paludosa</name>
    <dbReference type="NCBI Taxonomy" id="265537"/>
    <lineage>
        <taxon>Eukaryota</taxon>
        <taxon>Sar</taxon>
        <taxon>Stramenopiles</taxon>
        <taxon>Ochrophyta</taxon>
        <taxon>Bacillariophyta</taxon>
        <taxon>Bacillariophyceae</taxon>
        <taxon>Bacillariophycidae</taxon>
        <taxon>Entomoneidaceae</taxon>
        <taxon>Entomoneis</taxon>
    </lineage>
</organism>
<accession>A0A7S2YAA7</accession>
<dbReference type="PANTHER" id="PTHR21681">
    <property type="entry name" value="EUKARYOTIC TRANSLATION INITIATION FACTOR 3 SUBUNIT J"/>
    <property type="match status" value="1"/>
</dbReference>
<evidence type="ECO:0008006" key="3">
    <source>
        <dbReference type="Google" id="ProtNLM"/>
    </source>
</evidence>
<dbReference type="EMBL" id="HBHT01016106">
    <property type="protein sequence ID" value="CAD9962956.1"/>
    <property type="molecule type" value="Transcribed_RNA"/>
</dbReference>
<reference evidence="2" key="1">
    <citation type="submission" date="2021-01" db="EMBL/GenBank/DDBJ databases">
        <authorList>
            <person name="Corre E."/>
            <person name="Pelletier E."/>
            <person name="Niang G."/>
            <person name="Scheremetjew M."/>
            <person name="Finn R."/>
            <person name="Kale V."/>
            <person name="Holt S."/>
            <person name="Cochrane G."/>
            <person name="Meng A."/>
            <person name="Brown T."/>
            <person name="Cohen L."/>
        </authorList>
    </citation>
    <scope>NUCLEOTIDE SEQUENCE</scope>
    <source>
        <strain evidence="2">CCMP125</strain>
    </source>
</reference>
<dbReference type="GO" id="GO:0003743">
    <property type="term" value="F:translation initiation factor activity"/>
    <property type="evidence" value="ECO:0007669"/>
    <property type="project" value="InterPro"/>
</dbReference>
<proteinExistence type="predicted"/>
<gene>
    <name evidence="2" type="ORF">APAL1065_LOCUS10740</name>
</gene>
<protein>
    <recommendedName>
        <fullName evidence="3">Eukaryotic translation initiation factor 3 30 kDa subunit</fullName>
    </recommendedName>
</protein>